<reference evidence="1" key="2">
    <citation type="submission" date="2021-04" db="EMBL/GenBank/DDBJ databases">
        <authorList>
            <person name="Gilroy R."/>
        </authorList>
    </citation>
    <scope>NUCLEOTIDE SEQUENCE</scope>
    <source>
        <strain evidence="1">ChiHcolR34-3080</strain>
    </source>
</reference>
<accession>A0A9D1TWR9</accession>
<name>A0A9D1TWR9_9FIRM</name>
<dbReference type="AlphaFoldDB" id="A0A9D1TWR9"/>
<evidence type="ECO:0000313" key="2">
    <source>
        <dbReference type="Proteomes" id="UP000823933"/>
    </source>
</evidence>
<sequence length="65" mass="7271">MTENDRMTHQRANGIKDGYWSAATKAELVQRLAEYEDTGLLPWEIKQLLAASAALVQEVSNHDQG</sequence>
<comment type="caution">
    <text evidence="1">The sequence shown here is derived from an EMBL/GenBank/DDBJ whole genome shotgun (WGS) entry which is preliminary data.</text>
</comment>
<proteinExistence type="predicted"/>
<protein>
    <submittedName>
        <fullName evidence="1">Uncharacterized protein</fullName>
    </submittedName>
</protein>
<reference evidence="1" key="1">
    <citation type="journal article" date="2021" name="PeerJ">
        <title>Extensive microbial diversity within the chicken gut microbiome revealed by metagenomics and culture.</title>
        <authorList>
            <person name="Gilroy R."/>
            <person name="Ravi A."/>
            <person name="Getino M."/>
            <person name="Pursley I."/>
            <person name="Horton D.L."/>
            <person name="Alikhan N.F."/>
            <person name="Baker D."/>
            <person name="Gharbi K."/>
            <person name="Hall N."/>
            <person name="Watson M."/>
            <person name="Adriaenssens E.M."/>
            <person name="Foster-Nyarko E."/>
            <person name="Jarju S."/>
            <person name="Secka A."/>
            <person name="Antonio M."/>
            <person name="Oren A."/>
            <person name="Chaudhuri R.R."/>
            <person name="La Ragione R."/>
            <person name="Hildebrand F."/>
            <person name="Pallen M.J."/>
        </authorList>
    </citation>
    <scope>NUCLEOTIDE SEQUENCE</scope>
    <source>
        <strain evidence="1">ChiHcolR34-3080</strain>
    </source>
</reference>
<dbReference type="EMBL" id="DXHQ01000037">
    <property type="protein sequence ID" value="HIW08419.1"/>
    <property type="molecule type" value="Genomic_DNA"/>
</dbReference>
<organism evidence="1 2">
    <name type="scientific">Candidatus Faecalibacterium intestinigallinarum</name>
    <dbReference type="NCBI Taxonomy" id="2838581"/>
    <lineage>
        <taxon>Bacteria</taxon>
        <taxon>Bacillati</taxon>
        <taxon>Bacillota</taxon>
        <taxon>Clostridia</taxon>
        <taxon>Eubacteriales</taxon>
        <taxon>Oscillospiraceae</taxon>
        <taxon>Faecalibacterium</taxon>
    </lineage>
</organism>
<evidence type="ECO:0000313" key="1">
    <source>
        <dbReference type="EMBL" id="HIW08419.1"/>
    </source>
</evidence>
<dbReference type="Proteomes" id="UP000823933">
    <property type="component" value="Unassembled WGS sequence"/>
</dbReference>
<gene>
    <name evidence="1" type="ORF">H9890_03330</name>
</gene>